<dbReference type="OrthoDB" id="5868945at2759"/>
<evidence type="ECO:0000256" key="1">
    <source>
        <dbReference type="PROSITE-ProRule" id="PRU01005"/>
    </source>
</evidence>
<dbReference type="InterPro" id="IPR003582">
    <property type="entry name" value="ShKT_dom"/>
</dbReference>
<dbReference type="Pfam" id="PF01549">
    <property type="entry name" value="ShK"/>
    <property type="match status" value="1"/>
</dbReference>
<reference evidence="4 5" key="1">
    <citation type="submission" date="2014-11" db="EMBL/GenBank/DDBJ databases">
        <title>Genetic blueprint of the zoonotic pathogen Toxocara canis.</title>
        <authorList>
            <person name="Zhu X.-Q."/>
            <person name="Korhonen P.K."/>
            <person name="Cai H."/>
            <person name="Young N.D."/>
            <person name="Nejsum P."/>
            <person name="von Samson-Himmelstjerna G."/>
            <person name="Boag P.R."/>
            <person name="Tan P."/>
            <person name="Li Q."/>
            <person name="Min J."/>
            <person name="Yang Y."/>
            <person name="Wang X."/>
            <person name="Fang X."/>
            <person name="Hall R.S."/>
            <person name="Hofmann A."/>
            <person name="Sternberg P.W."/>
            <person name="Jex A.R."/>
            <person name="Gasser R.B."/>
        </authorList>
    </citation>
    <scope>NUCLEOTIDE SEQUENCE [LARGE SCALE GENOMIC DNA]</scope>
    <source>
        <strain evidence="4">PN_DK_2014</strain>
    </source>
</reference>
<evidence type="ECO:0000256" key="2">
    <source>
        <dbReference type="SAM" id="MobiDB-lite"/>
    </source>
</evidence>
<feature type="domain" description="ShKT" evidence="3">
    <location>
        <begin position="170"/>
        <end position="205"/>
    </location>
</feature>
<gene>
    <name evidence="4" type="ORF">Tcan_10960</name>
</gene>
<evidence type="ECO:0000313" key="5">
    <source>
        <dbReference type="Proteomes" id="UP000031036"/>
    </source>
</evidence>
<sequence length="451" mass="46873">MERITLSPSGCFNNCLAIGALRWSATCLYFVSCLAEISPIVPVNQPFSPYYRYGLGSGRGYASSSLPFSSSPYGTLYGECRLCCPARCSGLGGTVGGSYYGALPPTSAIYSRYGSSYPITAGYGTVGYSGYEGPGGGYSNYLQPAISYPPLGITSSGLVGSPTLSMAGDCQDQSSQCALWASTGQCATSAEYVRRVCPQSCGTGCLSNTISSYGTLSPGYGLRSGYDVYGTMPKYGLDLGSTLFGSAAHGLGPGYGIDSLLNPLYKNDIGGHGAGGVIGPGYGSDSTFGPYGLASGYGLDPLYGLNYGLGSGLSSNGLGLMDGLISSYGIGSGLGSALGLYSGRGLIADDGLGARPIMNPLYGYGSGYNLGLGSGFDMNGLHSGAINKFIENGVNERPNSVKEEAKEIQGKTRRDGDVRTTKLQEKQFIRDGSRQLWDQRISWQPDLAIHT</sequence>
<name>A0A0B2V8I0_TOXCA</name>
<dbReference type="PROSITE" id="PS51670">
    <property type="entry name" value="SHKT"/>
    <property type="match status" value="1"/>
</dbReference>
<proteinExistence type="predicted"/>
<dbReference type="Proteomes" id="UP000031036">
    <property type="component" value="Unassembled WGS sequence"/>
</dbReference>
<keyword evidence="5" id="KW-1185">Reference proteome</keyword>
<comment type="caution">
    <text evidence="4">The sequence shown here is derived from an EMBL/GenBank/DDBJ whole genome shotgun (WGS) entry which is preliminary data.</text>
</comment>
<dbReference type="EMBL" id="JPKZ01002350">
    <property type="protein sequence ID" value="KHN77240.1"/>
    <property type="molecule type" value="Genomic_DNA"/>
</dbReference>
<dbReference type="AlphaFoldDB" id="A0A0B2V8I0"/>
<accession>A0A0B2V8I0</accession>
<feature type="region of interest" description="Disordered" evidence="2">
    <location>
        <begin position="400"/>
        <end position="419"/>
    </location>
</feature>
<evidence type="ECO:0000259" key="3">
    <source>
        <dbReference type="PROSITE" id="PS51670"/>
    </source>
</evidence>
<evidence type="ECO:0000313" key="4">
    <source>
        <dbReference type="EMBL" id="KHN77240.1"/>
    </source>
</evidence>
<protein>
    <recommendedName>
        <fullName evidence="3">ShKT domain-containing protein</fullName>
    </recommendedName>
</protein>
<comment type="caution">
    <text evidence="1">Lacks conserved residue(s) required for the propagation of feature annotation.</text>
</comment>
<organism evidence="4 5">
    <name type="scientific">Toxocara canis</name>
    <name type="common">Canine roundworm</name>
    <dbReference type="NCBI Taxonomy" id="6265"/>
    <lineage>
        <taxon>Eukaryota</taxon>
        <taxon>Metazoa</taxon>
        <taxon>Ecdysozoa</taxon>
        <taxon>Nematoda</taxon>
        <taxon>Chromadorea</taxon>
        <taxon>Rhabditida</taxon>
        <taxon>Spirurina</taxon>
        <taxon>Ascaridomorpha</taxon>
        <taxon>Ascaridoidea</taxon>
        <taxon>Toxocaridae</taxon>
        <taxon>Toxocara</taxon>
    </lineage>
</organism>